<dbReference type="KEGG" id="emt:CPZ25_011270"/>
<evidence type="ECO:0000256" key="3">
    <source>
        <dbReference type="ARBA" id="ARBA00023163"/>
    </source>
</evidence>
<dbReference type="InterPro" id="IPR018060">
    <property type="entry name" value="HTH_AraC"/>
</dbReference>
<evidence type="ECO:0000256" key="2">
    <source>
        <dbReference type="ARBA" id="ARBA00023125"/>
    </source>
</evidence>
<dbReference type="InterPro" id="IPR013785">
    <property type="entry name" value="Aldolase_TIM"/>
</dbReference>
<dbReference type="InterPro" id="IPR051353">
    <property type="entry name" value="Tobamovirus_resist_UPF0261"/>
</dbReference>
<dbReference type="Gene3D" id="1.10.10.60">
    <property type="entry name" value="Homeodomain-like"/>
    <property type="match status" value="2"/>
</dbReference>
<evidence type="ECO:0000313" key="6">
    <source>
        <dbReference type="Proteomes" id="UP000218387"/>
    </source>
</evidence>
<reference evidence="5 6" key="1">
    <citation type="submission" date="2018-05" db="EMBL/GenBank/DDBJ databases">
        <title>Genome comparison of Eubacterium sp.</title>
        <authorList>
            <person name="Feng Y."/>
            <person name="Sanchez-Andrea I."/>
            <person name="Stams A.J.M."/>
            <person name="De Vos W.M."/>
        </authorList>
    </citation>
    <scope>NUCLEOTIDE SEQUENCE [LARGE SCALE GENOMIC DNA]</scope>
    <source>
        <strain evidence="5 6">YI</strain>
    </source>
</reference>
<dbReference type="InterPro" id="IPR009057">
    <property type="entry name" value="Homeodomain-like_sf"/>
</dbReference>
<keyword evidence="1" id="KW-0805">Transcription regulation</keyword>
<dbReference type="GO" id="GO:0003700">
    <property type="term" value="F:DNA-binding transcription factor activity"/>
    <property type="evidence" value="ECO:0007669"/>
    <property type="project" value="InterPro"/>
</dbReference>
<evidence type="ECO:0000313" key="5">
    <source>
        <dbReference type="EMBL" id="QCT71884.1"/>
    </source>
</evidence>
<dbReference type="PROSITE" id="PS01124">
    <property type="entry name" value="HTH_ARAC_FAMILY_2"/>
    <property type="match status" value="1"/>
</dbReference>
<keyword evidence="2" id="KW-0238">DNA-binding</keyword>
<dbReference type="GO" id="GO:0043565">
    <property type="term" value="F:sequence-specific DNA binding"/>
    <property type="evidence" value="ECO:0007669"/>
    <property type="project" value="InterPro"/>
</dbReference>
<dbReference type="Gene3D" id="3.20.20.70">
    <property type="entry name" value="Aldolase class I"/>
    <property type="match status" value="1"/>
</dbReference>
<protein>
    <submittedName>
        <fullName evidence="5">AraC family transcriptional regulator</fullName>
    </submittedName>
</protein>
<name>A0A4P9C8X2_EUBML</name>
<dbReference type="GO" id="GO:0003824">
    <property type="term" value="F:catalytic activity"/>
    <property type="evidence" value="ECO:0007669"/>
    <property type="project" value="InterPro"/>
</dbReference>
<gene>
    <name evidence="5" type="ORF">CPZ25_011270</name>
</gene>
<evidence type="ECO:0000259" key="4">
    <source>
        <dbReference type="PROSITE" id="PS01124"/>
    </source>
</evidence>
<proteinExistence type="predicted"/>
<dbReference type="RefSeq" id="WP_096918579.1">
    <property type="nucleotide sequence ID" value="NZ_CP029487.1"/>
</dbReference>
<dbReference type="InterPro" id="IPR009215">
    <property type="entry name" value="TIM-br_IGPS-like"/>
</dbReference>
<dbReference type="Proteomes" id="UP000218387">
    <property type="component" value="Chromosome"/>
</dbReference>
<dbReference type="InterPro" id="IPR015813">
    <property type="entry name" value="Pyrv/PenolPyrv_kinase-like_dom"/>
</dbReference>
<sequence>MLSREAFLEKLKKEIEAENHLIAVASGTGLTAKYAIQGGADFLLALNSGIFRGMGRGSLGGLLPYANSNDMVYEFGVRELIPLVGDFPVIFGLNATDPTRDMTAYLDKIKRSGFIGINNYPTIGLIDGKFREALEESGSAFEYEVEAFRIAHEQGMVTVAFVFDEDQAEAMLDAGTDILCVHLGLTQGGMLGAAKALSLVASKDRVEAIYALCDRRRPEVIKMLYGGPVKTPVDVQYMYQNTTAHGYIGGSAFDRIPTEKSLMNITKAFKTTDDIDESDLMSKMLNGITKYYDYTGFIKEYVKENYMNEISFLDLAKVCHVSRSHLSALFKKEVGCSFPEYLVNFRIHKAAKLLKEENLRVSEVSELVGYQDVAHFSKMFKKYMGVSPKTVKHKT</sequence>
<dbReference type="SUPFAM" id="SSF51621">
    <property type="entry name" value="Phosphoenolpyruvate/pyruvate domain"/>
    <property type="match status" value="1"/>
</dbReference>
<dbReference type="Pfam" id="PF12833">
    <property type="entry name" value="HTH_18"/>
    <property type="match status" value="1"/>
</dbReference>
<dbReference type="Pfam" id="PF09370">
    <property type="entry name" value="PEP_hydrolase"/>
    <property type="match status" value="1"/>
</dbReference>
<dbReference type="PROSITE" id="PS00041">
    <property type="entry name" value="HTH_ARAC_FAMILY_1"/>
    <property type="match status" value="1"/>
</dbReference>
<dbReference type="InterPro" id="IPR020449">
    <property type="entry name" value="Tscrpt_reg_AraC-type_HTH"/>
</dbReference>
<dbReference type="AlphaFoldDB" id="A0A4P9C8X2"/>
<accession>A0A4P9C8X2</accession>
<keyword evidence="6" id="KW-1185">Reference proteome</keyword>
<organism evidence="5 6">
    <name type="scientific">Eubacterium maltosivorans</name>
    <dbReference type="NCBI Taxonomy" id="2041044"/>
    <lineage>
        <taxon>Bacteria</taxon>
        <taxon>Bacillati</taxon>
        <taxon>Bacillota</taxon>
        <taxon>Clostridia</taxon>
        <taxon>Eubacteriales</taxon>
        <taxon>Eubacteriaceae</taxon>
        <taxon>Eubacterium</taxon>
    </lineage>
</organism>
<dbReference type="InterPro" id="IPR018062">
    <property type="entry name" value="HTH_AraC-typ_CS"/>
</dbReference>
<feature type="domain" description="HTH araC/xylS-type" evidence="4">
    <location>
        <begin position="296"/>
        <end position="394"/>
    </location>
</feature>
<keyword evidence="3" id="KW-0804">Transcription</keyword>
<dbReference type="EMBL" id="CP029487">
    <property type="protein sequence ID" value="QCT71884.1"/>
    <property type="molecule type" value="Genomic_DNA"/>
</dbReference>
<dbReference type="PANTHER" id="PTHR31862:SF1">
    <property type="entry name" value="UPF0261 DOMAIN PROTEIN (AFU_ORTHOLOGUE AFUA_1G10120)"/>
    <property type="match status" value="1"/>
</dbReference>
<dbReference type="SMART" id="SM00342">
    <property type="entry name" value="HTH_ARAC"/>
    <property type="match status" value="1"/>
</dbReference>
<dbReference type="PRINTS" id="PR00032">
    <property type="entry name" value="HTHARAC"/>
</dbReference>
<evidence type="ECO:0000256" key="1">
    <source>
        <dbReference type="ARBA" id="ARBA00023015"/>
    </source>
</evidence>
<dbReference type="SUPFAM" id="SSF46689">
    <property type="entry name" value="Homeodomain-like"/>
    <property type="match status" value="2"/>
</dbReference>
<dbReference type="PANTHER" id="PTHR31862">
    <property type="entry name" value="UPF0261 DOMAIN PROTEIN (AFU_ORTHOLOGUE AFUA_1G10120)"/>
    <property type="match status" value="1"/>
</dbReference>